<evidence type="ECO:0000256" key="1">
    <source>
        <dbReference type="SAM" id="MobiDB-lite"/>
    </source>
</evidence>
<protein>
    <submittedName>
        <fullName evidence="2">Putative capsid protein</fullName>
    </submittedName>
</protein>
<accession>A0A6B9KNI5</accession>
<evidence type="ECO:0000313" key="2">
    <source>
        <dbReference type="EMBL" id="QHA33903.1"/>
    </source>
</evidence>
<sequence>MDPKMIKMFEQFQRERQQGTAETSAPKRNNASWSKTKDHRQKRSGIPKTNVGNPVRNPNPPGAVPPGQYLSKTATELMNDPLSEKAYFPTPSSAFMACATKEKIHSGATLLPALQDETYNQVSAANPSYAKTVPKSAHDYYVGVVTFARLVSLHMKSGGKVTADEYLFLAQMAEYGFTVPKSLSLFLAGFGDTKLPSGRELSFTMTKPESVIGVVTVGGVGYQIPGYFGAIEHNLGTYSSYPCLGVYMQRLLQDLLHPENQAHPTDWDLPETLRMEGKPINHNCIGYSPSVRLAQEQRSFLFGAGVANDRFDFAFETIPIMYELLVAIHMKLSASRMTLFPISNIRLGSVGQVPVESVVGQTTQRMIGAQFIARTAFDLPASEGYLGSSFLYNVDKGSTELRILKSMMPVRYRPHDPVTAQARLSLNQLFVDSTPLVKNTGFETIGFSPLLRLGEIIKVENAT</sequence>
<feature type="compositionally biased region" description="Polar residues" evidence="1">
    <location>
        <begin position="18"/>
        <end position="34"/>
    </location>
</feature>
<reference evidence="2" key="1">
    <citation type="submission" date="2019-10" db="EMBL/GenBank/DDBJ databases">
        <authorList>
            <person name="Nitsche A."/>
            <person name="Hankeln T."/>
            <person name="Acosta O."/>
            <person name="Velez I.D."/>
            <person name="Schiemann D.J."/>
        </authorList>
    </citation>
    <scope>NUCLEOTIDE SEQUENCE</scope>
    <source>
        <strain evidence="2">Anda 1746-25</strain>
    </source>
</reference>
<name>A0A6B9KNI5_9VIRU</name>
<feature type="compositionally biased region" description="Basic and acidic residues" evidence="1">
    <location>
        <begin position="1"/>
        <end position="17"/>
    </location>
</feature>
<dbReference type="EMBL" id="MN661058">
    <property type="protein sequence ID" value="QHA33903.1"/>
    <property type="molecule type" value="Genomic_RNA"/>
</dbReference>
<feature type="region of interest" description="Disordered" evidence="1">
    <location>
        <begin position="1"/>
        <end position="69"/>
    </location>
</feature>
<organism evidence="2">
    <name type="scientific">Atrato Partiti-like virus 2</name>
    <dbReference type="NCBI Taxonomy" id="2689327"/>
    <lineage>
        <taxon>Viruses</taxon>
        <taxon>Riboviria</taxon>
        <taxon>Orthornavirae</taxon>
        <taxon>Pisuviricota</taxon>
        <taxon>Duplopiviricetes</taxon>
        <taxon>Durnavirales</taxon>
        <taxon>Partitiviridae</taxon>
    </lineage>
</organism>
<proteinExistence type="predicted"/>